<sequence>MCTIFAGQDPTNYEMHSRSVRLAGHSTSVRLEKKFWQIIDHIAHSQGMNTGKFLSTLYDEALDINSDVTNFASLLRCSCILYLSEPHGVLDLANAELRQQAALEKKVV</sequence>
<dbReference type="OrthoDB" id="5458732at2"/>
<protein>
    <recommendedName>
        <fullName evidence="1">Ribbon-helix-helix domain-containing protein</fullName>
    </recommendedName>
</protein>
<dbReference type="Gene3D" id="1.10.3990.20">
    <property type="entry name" value="protein bp1543"/>
    <property type="match status" value="1"/>
</dbReference>
<accession>A0A128FAR4</accession>
<gene>
    <name evidence="2" type="ORF">GMA8713_02649</name>
</gene>
<dbReference type="RefSeq" id="WP_062710464.1">
    <property type="nucleotide sequence ID" value="NZ_CAWRCI010000023.1"/>
</dbReference>
<feature type="domain" description="Ribbon-helix-helix" evidence="1">
    <location>
        <begin position="16"/>
        <end position="83"/>
    </location>
</feature>
<proteinExistence type="predicted"/>
<keyword evidence="3" id="KW-1185">Reference proteome</keyword>
<dbReference type="InterPro" id="IPR038268">
    <property type="entry name" value="RHH_sf"/>
</dbReference>
<name>A0A128FAR4_9GAMM</name>
<dbReference type="EMBL" id="FIZY01000023">
    <property type="protein sequence ID" value="CZF83381.1"/>
    <property type="molecule type" value="Genomic_DNA"/>
</dbReference>
<dbReference type="InterPro" id="IPR027373">
    <property type="entry name" value="RHH_dom"/>
</dbReference>
<reference evidence="3" key="1">
    <citation type="submission" date="2016-02" db="EMBL/GenBank/DDBJ databases">
        <authorList>
            <person name="Rodrigo-Torres Lidia"/>
            <person name="Arahal R.David."/>
        </authorList>
    </citation>
    <scope>NUCLEOTIDE SEQUENCE [LARGE SCALE GENOMIC DNA]</scope>
    <source>
        <strain evidence="3">CECT 8713</strain>
    </source>
</reference>
<evidence type="ECO:0000313" key="3">
    <source>
        <dbReference type="Proteomes" id="UP000073601"/>
    </source>
</evidence>
<dbReference type="Pfam" id="PF13467">
    <property type="entry name" value="RHH_4"/>
    <property type="match status" value="1"/>
</dbReference>
<dbReference type="AlphaFoldDB" id="A0A128FAR4"/>
<evidence type="ECO:0000259" key="1">
    <source>
        <dbReference type="Pfam" id="PF13467"/>
    </source>
</evidence>
<organism evidence="2 3">
    <name type="scientific">Grimontia marina</name>
    <dbReference type="NCBI Taxonomy" id="646534"/>
    <lineage>
        <taxon>Bacteria</taxon>
        <taxon>Pseudomonadati</taxon>
        <taxon>Pseudomonadota</taxon>
        <taxon>Gammaproteobacteria</taxon>
        <taxon>Vibrionales</taxon>
        <taxon>Vibrionaceae</taxon>
        <taxon>Grimontia</taxon>
    </lineage>
</organism>
<evidence type="ECO:0000313" key="2">
    <source>
        <dbReference type="EMBL" id="CZF83381.1"/>
    </source>
</evidence>
<dbReference type="Proteomes" id="UP000073601">
    <property type="component" value="Unassembled WGS sequence"/>
</dbReference>